<dbReference type="SUPFAM" id="SSF50630">
    <property type="entry name" value="Acid proteases"/>
    <property type="match status" value="1"/>
</dbReference>
<protein>
    <submittedName>
        <fullName evidence="1">Uncharacterized protein</fullName>
    </submittedName>
</protein>
<evidence type="ECO:0000313" key="1">
    <source>
        <dbReference type="EMBL" id="GAG90701.1"/>
    </source>
</evidence>
<sequence>MERLNQEKEKKKLLDEFDKNKYLATGKDAYERIYNNKQGDIVDLIQKLALEAFPNNWKLDVKVEEFTNFILLVQVDVKSNEPTVTDIIKYLVPVLDNSDGYLKNVAIYNEKHLCYLFFDENTLNRLIKNKNLGTNVINEAKRKGEGFLRYNAIKIDFQEINGHIFIPVIVAGEYGSYETIMMLDTGASMTIISLELAQKTGDEDLNEISRRTFSTVKGLISCPIVQREII</sequence>
<dbReference type="AlphaFoldDB" id="X1D2H5"/>
<feature type="non-terminal residue" evidence="1">
    <location>
        <position position="230"/>
    </location>
</feature>
<dbReference type="InterPro" id="IPR021109">
    <property type="entry name" value="Peptidase_aspartic_dom_sf"/>
</dbReference>
<reference evidence="1" key="1">
    <citation type="journal article" date="2014" name="Front. Microbiol.">
        <title>High frequency of phylogenetically diverse reductive dehalogenase-homologous genes in deep subseafloor sedimentary metagenomes.</title>
        <authorList>
            <person name="Kawai M."/>
            <person name="Futagami T."/>
            <person name="Toyoda A."/>
            <person name="Takaki Y."/>
            <person name="Nishi S."/>
            <person name="Hori S."/>
            <person name="Arai W."/>
            <person name="Tsubouchi T."/>
            <person name="Morono Y."/>
            <person name="Uchiyama I."/>
            <person name="Ito T."/>
            <person name="Fujiyama A."/>
            <person name="Inagaki F."/>
            <person name="Takami H."/>
        </authorList>
    </citation>
    <scope>NUCLEOTIDE SEQUENCE</scope>
    <source>
        <strain evidence="1">Expedition CK06-06</strain>
    </source>
</reference>
<name>X1D2H5_9ZZZZ</name>
<dbReference type="EMBL" id="BART01027162">
    <property type="protein sequence ID" value="GAG90701.1"/>
    <property type="molecule type" value="Genomic_DNA"/>
</dbReference>
<proteinExistence type="predicted"/>
<accession>X1D2H5</accession>
<dbReference type="Gene3D" id="2.40.70.10">
    <property type="entry name" value="Acid Proteases"/>
    <property type="match status" value="1"/>
</dbReference>
<gene>
    <name evidence="1" type="ORF">S01H4_48223</name>
</gene>
<comment type="caution">
    <text evidence="1">The sequence shown here is derived from an EMBL/GenBank/DDBJ whole genome shotgun (WGS) entry which is preliminary data.</text>
</comment>
<organism evidence="1">
    <name type="scientific">marine sediment metagenome</name>
    <dbReference type="NCBI Taxonomy" id="412755"/>
    <lineage>
        <taxon>unclassified sequences</taxon>
        <taxon>metagenomes</taxon>
        <taxon>ecological metagenomes</taxon>
    </lineage>
</organism>